<dbReference type="GO" id="GO:0009734">
    <property type="term" value="P:auxin-activated signaling pathway"/>
    <property type="evidence" value="ECO:0007669"/>
    <property type="project" value="InterPro"/>
</dbReference>
<accession>A0A7C8ZJF9</accession>
<dbReference type="Pfam" id="PF00335">
    <property type="entry name" value="Tetraspanin"/>
    <property type="match status" value="1"/>
</dbReference>
<evidence type="ECO:0000256" key="5">
    <source>
        <dbReference type="ARBA" id="ARBA00023136"/>
    </source>
</evidence>
<evidence type="ECO:0000313" key="7">
    <source>
        <dbReference type="EMBL" id="MBA4643533.1"/>
    </source>
</evidence>
<dbReference type="InterPro" id="IPR018499">
    <property type="entry name" value="Tetraspanin/Peripherin"/>
</dbReference>
<keyword evidence="5 6" id="KW-0472">Membrane</keyword>
<evidence type="ECO:0000256" key="3">
    <source>
        <dbReference type="ARBA" id="ARBA00022692"/>
    </source>
</evidence>
<dbReference type="EMBL" id="GISG01134103">
    <property type="protein sequence ID" value="MBA4643533.1"/>
    <property type="molecule type" value="Transcribed_RNA"/>
</dbReference>
<evidence type="ECO:0000256" key="4">
    <source>
        <dbReference type="ARBA" id="ARBA00022989"/>
    </source>
</evidence>
<keyword evidence="4 6" id="KW-1133">Transmembrane helix</keyword>
<feature type="transmembrane region" description="Helical" evidence="6">
    <location>
        <begin position="12"/>
        <end position="31"/>
    </location>
</feature>
<dbReference type="GO" id="GO:0016020">
    <property type="term" value="C:membrane"/>
    <property type="evidence" value="ECO:0007669"/>
    <property type="project" value="UniProtKB-SubCell"/>
</dbReference>
<dbReference type="PRINTS" id="PR00259">
    <property type="entry name" value="TMFOUR"/>
</dbReference>
<dbReference type="InterPro" id="IPR044991">
    <property type="entry name" value="TET_plant"/>
</dbReference>
<evidence type="ECO:0008006" key="8">
    <source>
        <dbReference type="Google" id="ProtNLM"/>
    </source>
</evidence>
<feature type="transmembrane region" description="Helical" evidence="6">
    <location>
        <begin position="220"/>
        <end position="238"/>
    </location>
</feature>
<evidence type="ECO:0000256" key="2">
    <source>
        <dbReference type="ARBA" id="ARBA00006840"/>
    </source>
</evidence>
<feature type="transmembrane region" description="Helical" evidence="6">
    <location>
        <begin position="43"/>
        <end position="68"/>
    </location>
</feature>
<comment type="subcellular location">
    <subcellularLocation>
        <location evidence="1">Membrane</location>
        <topology evidence="1">Multi-pass membrane protein</topology>
    </subcellularLocation>
</comment>
<evidence type="ECO:0000256" key="1">
    <source>
        <dbReference type="ARBA" id="ARBA00004141"/>
    </source>
</evidence>
<organism evidence="7">
    <name type="scientific">Opuntia streptacantha</name>
    <name type="common">Prickly pear cactus</name>
    <name type="synonym">Opuntia cardona</name>
    <dbReference type="NCBI Taxonomy" id="393608"/>
    <lineage>
        <taxon>Eukaryota</taxon>
        <taxon>Viridiplantae</taxon>
        <taxon>Streptophyta</taxon>
        <taxon>Embryophyta</taxon>
        <taxon>Tracheophyta</taxon>
        <taxon>Spermatophyta</taxon>
        <taxon>Magnoliopsida</taxon>
        <taxon>eudicotyledons</taxon>
        <taxon>Gunneridae</taxon>
        <taxon>Pentapetalae</taxon>
        <taxon>Caryophyllales</taxon>
        <taxon>Cactineae</taxon>
        <taxon>Cactaceae</taxon>
        <taxon>Opuntioideae</taxon>
        <taxon>Opuntia</taxon>
    </lineage>
</organism>
<keyword evidence="3 6" id="KW-0812">Transmembrane</keyword>
<dbReference type="EMBL" id="GISG01134102">
    <property type="protein sequence ID" value="MBA4643532.1"/>
    <property type="molecule type" value="Transcribed_RNA"/>
</dbReference>
<dbReference type="PANTHER" id="PTHR32191">
    <property type="entry name" value="TETRASPANIN-8-RELATED"/>
    <property type="match status" value="1"/>
</dbReference>
<protein>
    <recommendedName>
        <fullName evidence="8">Tetraspanin</fullName>
    </recommendedName>
</protein>
<evidence type="ECO:0000256" key="6">
    <source>
        <dbReference type="SAM" id="Phobius"/>
    </source>
</evidence>
<dbReference type="AlphaFoldDB" id="A0A7C8ZJF9"/>
<feature type="transmembrane region" description="Helical" evidence="6">
    <location>
        <begin position="74"/>
        <end position="95"/>
    </location>
</feature>
<reference evidence="7" key="2">
    <citation type="submission" date="2020-07" db="EMBL/GenBank/DDBJ databases">
        <authorList>
            <person name="Vera ALvarez R."/>
            <person name="Arias-Moreno D.M."/>
            <person name="Jimenez-Jacinto V."/>
            <person name="Jimenez-Bremont J.F."/>
            <person name="Swaminathan K."/>
            <person name="Moose S.P."/>
            <person name="Guerrero-Gonzalez M.L."/>
            <person name="Marino-Ramirez L."/>
            <person name="Landsman D."/>
            <person name="Rodriguez-Kessler M."/>
            <person name="Delgado-Sanchez P."/>
        </authorList>
    </citation>
    <scope>NUCLEOTIDE SEQUENCE</scope>
    <source>
        <tissue evidence="7">Cladode</tissue>
    </source>
</reference>
<proteinExistence type="inferred from homology"/>
<name>A0A7C8ZJF9_OPUST</name>
<reference evidence="7" key="1">
    <citation type="journal article" date="2013" name="J. Plant Res.">
        <title>Effect of fungi and light on seed germination of three Opuntia species from semiarid lands of central Mexico.</title>
        <authorList>
            <person name="Delgado-Sanchez P."/>
            <person name="Jimenez-Bremont J.F."/>
            <person name="Guerrero-Gonzalez Mde L."/>
            <person name="Flores J."/>
        </authorList>
    </citation>
    <scope>NUCLEOTIDE SEQUENCE</scope>
    <source>
        <tissue evidence="7">Cladode</tissue>
    </source>
</reference>
<sequence length="282" mass="32241">MYRLSNTVIGFLNLFSLLASIPIIGAGLWMARNSTTCQSFLQTPLLVIGFIILVISLAGFIGACFHVACALWVYLIAMLLLITALLGITVFGFIVTGPGGGSPIPGRIYREYHLQQYSPWLRDKLRDPTYWNSVRGCILGSKTCAKVVAWSPLEYLRNDMTPIQSGCCKPPTACTYGDAMMMDQDPDCYKWSNDPALLCYECDSCKAGVLETIRRDWHKLSVLLVVVLILLIGVYSIGCCAYQNTRRAETHYPYGHNHMTKIRPRWDYYWWRRWRDRREQLW</sequence>
<comment type="similarity">
    <text evidence="2">Belongs to the tetraspanin (TM4SF) family.</text>
</comment>